<feature type="active site" description="Nucleophile" evidence="7">
    <location>
        <position position="121"/>
    </location>
</feature>
<dbReference type="AlphaFoldDB" id="A0ABD0YUH4"/>
<evidence type="ECO:0000256" key="1">
    <source>
        <dbReference type="ARBA" id="ARBA00010701"/>
    </source>
</evidence>
<dbReference type="Pfam" id="PF00561">
    <property type="entry name" value="Abhydrolase_1"/>
    <property type="match status" value="1"/>
</dbReference>
<evidence type="ECO:0000256" key="7">
    <source>
        <dbReference type="PIRSR" id="PIRSR000862-1"/>
    </source>
</evidence>
<dbReference type="FunFam" id="3.40.50.1820:FF:000021">
    <property type="entry name" value="Lipase"/>
    <property type="match status" value="1"/>
</dbReference>
<dbReference type="Proteomes" id="UP001558652">
    <property type="component" value="Unassembled WGS sequence"/>
</dbReference>
<keyword evidence="10" id="KW-1185">Reference proteome</keyword>
<evidence type="ECO:0000256" key="6">
    <source>
        <dbReference type="ARBA" id="ARBA00023180"/>
    </source>
</evidence>
<feature type="active site" description="Charge relay system" evidence="7">
    <location>
        <position position="323"/>
    </location>
</feature>
<keyword evidence="4" id="KW-0442">Lipid degradation</keyword>
<dbReference type="GO" id="GO:0016787">
    <property type="term" value="F:hydrolase activity"/>
    <property type="evidence" value="ECO:0007669"/>
    <property type="project" value="UniProtKB-KW"/>
</dbReference>
<evidence type="ECO:0000256" key="5">
    <source>
        <dbReference type="ARBA" id="ARBA00023098"/>
    </source>
</evidence>
<name>A0ABD0YUH4_9HEMI</name>
<accession>A0ABD0YUH4</accession>
<sequence length="347" mass="39501">MTEDGYVVTMHRIPHGRYKRNATEPRPVVFLQHCILCSSSVFVLMGPQKGLGFILADKGYDVWLGNARGSVYSRDHNQISTSDPKYWRFSWHEMGVYDLPAEINYILGKTNQSKLYYIGHSMGTTMMYVLLSVKPEYNNKIRLFVSLSPVAYMSHMRSTLFRVLYGPLGQLLSQAGLHEFIPNSEMVTEMASQLCKSQAITQSICSNILFLIAGYDSSQLNKTMLPVIFGQIPAGTSTNSLVHYGQSMQTGDFRWFDHGSKGNMKLYRTKRAPAYNLKNVIAPISFFHSENDWLADPKDVFKLSRKLPNLVASYQIPLPSFNHMDFLFANDVKKLVYNKLLSQLPNY</sequence>
<reference evidence="9 10" key="1">
    <citation type="submission" date="2024-07" db="EMBL/GenBank/DDBJ databases">
        <title>Chromosome-level genome assembly of the water stick insect Ranatra chinensis (Heteroptera: Nepidae).</title>
        <authorList>
            <person name="Liu X."/>
        </authorList>
    </citation>
    <scope>NUCLEOTIDE SEQUENCE [LARGE SCALE GENOMIC DNA]</scope>
    <source>
        <strain evidence="9">Cailab_2021Rc</strain>
        <tissue evidence="9">Muscle</tissue>
    </source>
</reference>
<comment type="caution">
    <text evidence="9">The sequence shown here is derived from an EMBL/GenBank/DDBJ whole genome shotgun (WGS) entry which is preliminary data.</text>
</comment>
<gene>
    <name evidence="9" type="ORF">AAG570_006588</name>
</gene>
<evidence type="ECO:0000256" key="4">
    <source>
        <dbReference type="ARBA" id="ARBA00022963"/>
    </source>
</evidence>
<keyword evidence="6" id="KW-0325">Glycoprotein</keyword>
<dbReference type="GO" id="GO:0016042">
    <property type="term" value="P:lipid catabolic process"/>
    <property type="evidence" value="ECO:0007669"/>
    <property type="project" value="UniProtKB-KW"/>
</dbReference>
<dbReference type="InterPro" id="IPR000073">
    <property type="entry name" value="AB_hydrolase_1"/>
</dbReference>
<keyword evidence="5" id="KW-0443">Lipid metabolism</keyword>
<organism evidence="9 10">
    <name type="scientific">Ranatra chinensis</name>
    <dbReference type="NCBI Taxonomy" id="642074"/>
    <lineage>
        <taxon>Eukaryota</taxon>
        <taxon>Metazoa</taxon>
        <taxon>Ecdysozoa</taxon>
        <taxon>Arthropoda</taxon>
        <taxon>Hexapoda</taxon>
        <taxon>Insecta</taxon>
        <taxon>Pterygota</taxon>
        <taxon>Neoptera</taxon>
        <taxon>Paraneoptera</taxon>
        <taxon>Hemiptera</taxon>
        <taxon>Heteroptera</taxon>
        <taxon>Panheteroptera</taxon>
        <taxon>Nepomorpha</taxon>
        <taxon>Nepidae</taxon>
        <taxon>Ranatrinae</taxon>
        <taxon>Ranatra</taxon>
    </lineage>
</organism>
<evidence type="ECO:0000313" key="9">
    <source>
        <dbReference type="EMBL" id="KAL1139606.1"/>
    </source>
</evidence>
<evidence type="ECO:0000256" key="3">
    <source>
        <dbReference type="ARBA" id="ARBA00022801"/>
    </source>
</evidence>
<dbReference type="InterPro" id="IPR029058">
    <property type="entry name" value="AB_hydrolase_fold"/>
</dbReference>
<evidence type="ECO:0000256" key="2">
    <source>
        <dbReference type="ARBA" id="ARBA00022729"/>
    </source>
</evidence>
<comment type="similarity">
    <text evidence="1">Belongs to the AB hydrolase superfamily. Lipase family.</text>
</comment>
<dbReference type="PANTHER" id="PTHR11005">
    <property type="entry name" value="LYSOSOMAL ACID LIPASE-RELATED"/>
    <property type="match status" value="1"/>
</dbReference>
<keyword evidence="3" id="KW-0378">Hydrolase</keyword>
<evidence type="ECO:0000259" key="8">
    <source>
        <dbReference type="Pfam" id="PF00561"/>
    </source>
</evidence>
<feature type="domain" description="AB hydrolase-1" evidence="8">
    <location>
        <begin position="28"/>
        <end position="327"/>
    </location>
</feature>
<dbReference type="InterPro" id="IPR025483">
    <property type="entry name" value="Lipase_euk"/>
</dbReference>
<dbReference type="EMBL" id="JBFDAA010000002">
    <property type="protein sequence ID" value="KAL1139606.1"/>
    <property type="molecule type" value="Genomic_DNA"/>
</dbReference>
<feature type="active site" description="Charge relay system" evidence="7">
    <location>
        <position position="292"/>
    </location>
</feature>
<dbReference type="PIRSF" id="PIRSF000862">
    <property type="entry name" value="Steryl_ester_lip"/>
    <property type="match status" value="1"/>
</dbReference>
<proteinExistence type="inferred from homology"/>
<protein>
    <recommendedName>
        <fullName evidence="8">AB hydrolase-1 domain-containing protein</fullName>
    </recommendedName>
</protein>
<evidence type="ECO:0000313" key="10">
    <source>
        <dbReference type="Proteomes" id="UP001558652"/>
    </source>
</evidence>
<keyword evidence="2" id="KW-0732">Signal</keyword>
<dbReference type="SUPFAM" id="SSF53474">
    <property type="entry name" value="alpha/beta-Hydrolases"/>
    <property type="match status" value="1"/>
</dbReference>
<dbReference type="Gene3D" id="3.40.50.1820">
    <property type="entry name" value="alpha/beta hydrolase"/>
    <property type="match status" value="1"/>
</dbReference>